<dbReference type="InterPro" id="IPR013087">
    <property type="entry name" value="Znf_C2H2_type"/>
</dbReference>
<evidence type="ECO:0000256" key="3">
    <source>
        <dbReference type="ARBA" id="ARBA00022723"/>
    </source>
</evidence>
<dbReference type="AlphaFoldDB" id="A0A8T2M971"/>
<evidence type="ECO:0000256" key="7">
    <source>
        <dbReference type="ARBA" id="ARBA00023015"/>
    </source>
</evidence>
<dbReference type="PROSITE" id="PS50157">
    <property type="entry name" value="ZINC_FINGER_C2H2_2"/>
    <property type="match status" value="9"/>
</dbReference>
<dbReference type="Pfam" id="PF00096">
    <property type="entry name" value="zf-C2H2"/>
    <property type="match status" value="4"/>
</dbReference>
<proteinExistence type="inferred from homology"/>
<evidence type="ECO:0000256" key="5">
    <source>
        <dbReference type="ARBA" id="ARBA00022771"/>
    </source>
</evidence>
<evidence type="ECO:0000259" key="14">
    <source>
        <dbReference type="PROSITE" id="PS50157"/>
    </source>
</evidence>
<keyword evidence="10" id="KW-0539">Nucleus</keyword>
<protein>
    <submittedName>
        <fullName evidence="15">Zinc finger and BTB domain-containing protein 47-like isoform X1</fullName>
    </submittedName>
</protein>
<dbReference type="FunFam" id="3.30.160.60:FF:000166">
    <property type="entry name" value="Zinc finger and BTB domain-containing 49"/>
    <property type="match status" value="1"/>
</dbReference>
<dbReference type="Gene3D" id="3.30.710.10">
    <property type="entry name" value="Potassium Channel Kv1.1, Chain A"/>
    <property type="match status" value="1"/>
</dbReference>
<evidence type="ECO:0000256" key="11">
    <source>
        <dbReference type="PROSITE-ProRule" id="PRU00042"/>
    </source>
</evidence>
<organism evidence="15 16">
    <name type="scientific">Astyanax mexicanus</name>
    <name type="common">Blind cave fish</name>
    <name type="synonym">Astyanax fasciatus mexicanus</name>
    <dbReference type="NCBI Taxonomy" id="7994"/>
    <lineage>
        <taxon>Eukaryota</taxon>
        <taxon>Metazoa</taxon>
        <taxon>Chordata</taxon>
        <taxon>Craniata</taxon>
        <taxon>Vertebrata</taxon>
        <taxon>Euteleostomi</taxon>
        <taxon>Actinopterygii</taxon>
        <taxon>Neopterygii</taxon>
        <taxon>Teleostei</taxon>
        <taxon>Ostariophysi</taxon>
        <taxon>Characiformes</taxon>
        <taxon>Characoidei</taxon>
        <taxon>Acestrorhamphidae</taxon>
        <taxon>Acestrorhamphinae</taxon>
        <taxon>Astyanax</taxon>
    </lineage>
</organism>
<evidence type="ECO:0000256" key="6">
    <source>
        <dbReference type="ARBA" id="ARBA00022833"/>
    </source>
</evidence>
<feature type="domain" description="C2H2-type" evidence="14">
    <location>
        <begin position="661"/>
        <end position="688"/>
    </location>
</feature>
<dbReference type="SMART" id="SM00355">
    <property type="entry name" value="ZnF_C2H2"/>
    <property type="match status" value="9"/>
</dbReference>
<feature type="region of interest" description="Disordered" evidence="12">
    <location>
        <begin position="341"/>
        <end position="403"/>
    </location>
</feature>
<dbReference type="FunFam" id="3.30.160.60:FF:000391">
    <property type="entry name" value="zinc finger protein 652 isoform X1"/>
    <property type="match status" value="1"/>
</dbReference>
<feature type="domain" description="C2H2-type" evidence="14">
    <location>
        <begin position="549"/>
        <end position="576"/>
    </location>
</feature>
<dbReference type="PANTHER" id="PTHR24394">
    <property type="entry name" value="ZINC FINGER PROTEIN"/>
    <property type="match status" value="1"/>
</dbReference>
<feature type="domain" description="C2H2-type" evidence="14">
    <location>
        <begin position="577"/>
        <end position="604"/>
    </location>
</feature>
<feature type="domain" description="BTB" evidence="13">
    <location>
        <begin position="126"/>
        <end position="194"/>
    </location>
</feature>
<keyword evidence="6" id="KW-0862">Zinc</keyword>
<dbReference type="FunFam" id="3.30.160.60:FF:000550">
    <property type="entry name" value="Zinc finger and BTB domain-containing 47"/>
    <property type="match status" value="1"/>
</dbReference>
<dbReference type="SUPFAM" id="SSF57667">
    <property type="entry name" value="beta-beta-alpha zinc fingers"/>
    <property type="match status" value="5"/>
</dbReference>
<feature type="domain" description="C2H2-type" evidence="14">
    <location>
        <begin position="605"/>
        <end position="632"/>
    </location>
</feature>
<feature type="domain" description="C2H2-type" evidence="14">
    <location>
        <begin position="689"/>
        <end position="718"/>
    </location>
</feature>
<dbReference type="Proteomes" id="UP000752171">
    <property type="component" value="Unassembled WGS sequence"/>
</dbReference>
<feature type="compositionally biased region" description="Low complexity" evidence="12">
    <location>
        <begin position="241"/>
        <end position="259"/>
    </location>
</feature>
<dbReference type="GO" id="GO:0005634">
    <property type="term" value="C:nucleus"/>
    <property type="evidence" value="ECO:0007669"/>
    <property type="project" value="UniProtKB-SubCell"/>
</dbReference>
<reference evidence="15 16" key="1">
    <citation type="submission" date="2021-07" db="EMBL/GenBank/DDBJ databases">
        <authorList>
            <person name="Imarazene B."/>
            <person name="Zahm M."/>
            <person name="Klopp C."/>
            <person name="Cabau C."/>
            <person name="Beille S."/>
            <person name="Jouanno E."/>
            <person name="Castinel A."/>
            <person name="Lluch J."/>
            <person name="Gil L."/>
            <person name="Kuchtly C."/>
            <person name="Lopez Roques C."/>
            <person name="Donnadieu C."/>
            <person name="Parrinello H."/>
            <person name="Journot L."/>
            <person name="Du K."/>
            <person name="Schartl M."/>
            <person name="Retaux S."/>
            <person name="Guiguen Y."/>
        </authorList>
    </citation>
    <scope>NUCLEOTIDE SEQUENCE [LARGE SCALE GENOMIC DNA]</scope>
    <source>
        <strain evidence="15">Pach_M1</strain>
        <tissue evidence="15">Testis</tissue>
    </source>
</reference>
<name>A0A8T2M971_ASTMX</name>
<dbReference type="PROSITE" id="PS50097">
    <property type="entry name" value="BTB"/>
    <property type="match status" value="1"/>
</dbReference>
<dbReference type="Gene3D" id="3.30.160.60">
    <property type="entry name" value="Classic Zinc Finger"/>
    <property type="match status" value="7"/>
</dbReference>
<dbReference type="EMBL" id="JAICCE010000004">
    <property type="protein sequence ID" value="KAG9278452.1"/>
    <property type="molecule type" value="Genomic_DNA"/>
</dbReference>
<sequence length="789" mass="87741">MLGRISRSSGSVRGALPPPCGSCRHYLQRAGGDEPVHSAVDSLTPAAASLRWSSPRTVHPGAAQVLRRGNGAPSPQKTRRRIAMLIVEKTADHPSVEYSVVEDVALHCTFLMDRLNEQRLLQPDLCDVDIVLLRHKATFQAHKGVLAAYSPFFHSLFASSKELQRVELSLEALRPQGLLQILNFIYTSKLLVNCGNAQDVLRAATVLQMSNIASSCRELMSRGSLPSRSTSATEQTKQQDGSSSKAWSNGNSSSGSSLSAGSAGSNFYMEIKQEQDLSSAKIFAGKSERTPYAVQIGDGPAGQVCKVEGKVEVPMDSEDLAAFNREQIIVELNLNNQTLNVSKGLEGGSSSPVANPSGFSMEEKDERDSLEEEDQSELEDEVLGGTSDEDAGQMPHCDISLPEFLPQRPHRQTRTSVDPMATVTMRTSMRVRRGLSGDDSGHDAEDVEKEEGLGLDAPVGERRSFSCTRCPRVFTNGWDMEKHASMAHSHMQVCDKCGKRFLLNSELVLHQQTDCEKNIQCLTCGKDFKKLWSLHEHNKIVHGYAEKKFTCEICEKKFFTMAHVRKHMIAHTKEMPFTCETCGKSFKRSMSLKVHFLQHSGEKPFRCENCNERFQYKYQLRSHMSIHIGHKQFMCQWCGKDFNMKQYFDEHMKTHTGEKPYICEICGKSFTSRPNMKRHRRTHTGEKPYPCETCGQRFRFSNMLKAHREKCFPVSNPPPSEALLPEFDPASITSQAAASQVPLFPVGVEPCKDSGGLSAHPAVPQYPSPSHLLPLPPLFPTSRTDSSEA</sequence>
<dbReference type="InterPro" id="IPR011333">
    <property type="entry name" value="SKP1/BTB/POZ_sf"/>
</dbReference>
<keyword evidence="7" id="KW-0805">Transcription regulation</keyword>
<feature type="compositionally biased region" description="Polar residues" evidence="12">
    <location>
        <begin position="224"/>
        <end position="240"/>
    </location>
</feature>
<feature type="region of interest" description="Disordered" evidence="12">
    <location>
        <begin position="433"/>
        <end position="455"/>
    </location>
</feature>
<feature type="domain" description="C2H2-type" evidence="14">
    <location>
        <begin position="633"/>
        <end position="660"/>
    </location>
</feature>
<feature type="compositionally biased region" description="Basic and acidic residues" evidence="12">
    <location>
        <begin position="435"/>
        <end position="444"/>
    </location>
</feature>
<evidence type="ECO:0000256" key="10">
    <source>
        <dbReference type="ARBA" id="ARBA00023242"/>
    </source>
</evidence>
<feature type="compositionally biased region" description="Polar residues" evidence="12">
    <location>
        <begin position="348"/>
        <end position="358"/>
    </location>
</feature>
<keyword evidence="3" id="KW-0479">Metal-binding</keyword>
<evidence type="ECO:0000313" key="15">
    <source>
        <dbReference type="EMBL" id="KAG9278452.1"/>
    </source>
</evidence>
<dbReference type="FunFam" id="3.30.160.60:FF:000900">
    <property type="entry name" value="Zinc finger and BTB domain containing 47"/>
    <property type="match status" value="1"/>
</dbReference>
<evidence type="ECO:0000256" key="4">
    <source>
        <dbReference type="ARBA" id="ARBA00022737"/>
    </source>
</evidence>
<evidence type="ECO:0000313" key="16">
    <source>
        <dbReference type="Proteomes" id="UP000752171"/>
    </source>
</evidence>
<dbReference type="InterPro" id="IPR000210">
    <property type="entry name" value="BTB/POZ_dom"/>
</dbReference>
<dbReference type="InterPro" id="IPR036236">
    <property type="entry name" value="Znf_C2H2_sf"/>
</dbReference>
<keyword evidence="5 11" id="KW-0863">Zinc-finger</keyword>
<dbReference type="GO" id="GO:0003677">
    <property type="term" value="F:DNA binding"/>
    <property type="evidence" value="ECO:0007669"/>
    <property type="project" value="UniProtKB-KW"/>
</dbReference>
<feature type="compositionally biased region" description="Acidic residues" evidence="12">
    <location>
        <begin position="368"/>
        <end position="391"/>
    </location>
</feature>
<comment type="caution">
    <text evidence="15">The sequence shown here is derived from an EMBL/GenBank/DDBJ whole genome shotgun (WGS) entry which is preliminary data.</text>
</comment>
<feature type="domain" description="C2H2-type" evidence="14">
    <location>
        <begin position="465"/>
        <end position="493"/>
    </location>
</feature>
<keyword evidence="4" id="KW-0677">Repeat</keyword>
<evidence type="ECO:0000256" key="9">
    <source>
        <dbReference type="ARBA" id="ARBA00023163"/>
    </source>
</evidence>
<keyword evidence="8" id="KW-0238">DNA-binding</keyword>
<comment type="similarity">
    <text evidence="2">Belongs to the krueppel C2H2-type zinc-finger protein family.</text>
</comment>
<evidence type="ECO:0000256" key="1">
    <source>
        <dbReference type="ARBA" id="ARBA00004123"/>
    </source>
</evidence>
<accession>A0A8T2M971</accession>
<dbReference type="GO" id="GO:0008270">
    <property type="term" value="F:zinc ion binding"/>
    <property type="evidence" value="ECO:0007669"/>
    <property type="project" value="UniProtKB-KW"/>
</dbReference>
<keyword evidence="9" id="KW-0804">Transcription</keyword>
<dbReference type="FunFam" id="3.30.160.60:FF:000284">
    <property type="entry name" value="Zinc finger protein 652 isoform X1"/>
    <property type="match status" value="1"/>
</dbReference>
<dbReference type="FunFam" id="3.30.160.60:FF:000312">
    <property type="entry name" value="Zinc finger and BTB domain-containing 47"/>
    <property type="match status" value="1"/>
</dbReference>
<evidence type="ECO:0000256" key="8">
    <source>
        <dbReference type="ARBA" id="ARBA00023125"/>
    </source>
</evidence>
<dbReference type="Pfam" id="PF00651">
    <property type="entry name" value="BTB"/>
    <property type="match status" value="1"/>
</dbReference>
<comment type="subcellular location">
    <subcellularLocation>
        <location evidence="1">Nucleus</location>
    </subcellularLocation>
</comment>
<dbReference type="PROSITE" id="PS00028">
    <property type="entry name" value="ZINC_FINGER_C2H2_1"/>
    <property type="match status" value="7"/>
</dbReference>
<feature type="domain" description="C2H2-type" evidence="14">
    <location>
        <begin position="519"/>
        <end position="547"/>
    </location>
</feature>
<evidence type="ECO:0000256" key="2">
    <source>
        <dbReference type="ARBA" id="ARBA00006991"/>
    </source>
</evidence>
<dbReference type="GO" id="GO:0000981">
    <property type="term" value="F:DNA-binding transcription factor activity, RNA polymerase II-specific"/>
    <property type="evidence" value="ECO:0007669"/>
    <property type="project" value="TreeGrafter"/>
</dbReference>
<feature type="domain" description="C2H2-type" evidence="14">
    <location>
        <begin position="492"/>
        <end position="519"/>
    </location>
</feature>
<dbReference type="SMART" id="SM00225">
    <property type="entry name" value="BTB"/>
    <property type="match status" value="1"/>
</dbReference>
<feature type="region of interest" description="Disordered" evidence="12">
    <location>
        <begin position="222"/>
        <end position="259"/>
    </location>
</feature>
<dbReference type="SUPFAM" id="SSF54695">
    <property type="entry name" value="POZ domain"/>
    <property type="match status" value="1"/>
</dbReference>
<evidence type="ECO:0000259" key="13">
    <source>
        <dbReference type="PROSITE" id="PS50097"/>
    </source>
</evidence>
<gene>
    <name evidence="15" type="primary">ZBTB47</name>
    <name evidence="15" type="ORF">AMEX_G6328</name>
</gene>
<feature type="region of interest" description="Disordered" evidence="12">
    <location>
        <begin position="754"/>
        <end position="789"/>
    </location>
</feature>
<evidence type="ECO:0000256" key="12">
    <source>
        <dbReference type="SAM" id="MobiDB-lite"/>
    </source>
</evidence>
<dbReference type="PANTHER" id="PTHR24394:SF24">
    <property type="entry name" value="ZINC FINGER AND BTB DOMAIN-CONTAINING PROTEIN 47"/>
    <property type="match status" value="1"/>
</dbReference>